<keyword evidence="3" id="KW-1185">Reference proteome</keyword>
<evidence type="ECO:0000256" key="1">
    <source>
        <dbReference type="SAM" id="MobiDB-lite"/>
    </source>
</evidence>
<evidence type="ECO:0000313" key="3">
    <source>
        <dbReference type="Proteomes" id="UP000236161"/>
    </source>
</evidence>
<organism evidence="2 3">
    <name type="scientific">Apostasia shenzhenica</name>
    <dbReference type="NCBI Taxonomy" id="1088818"/>
    <lineage>
        <taxon>Eukaryota</taxon>
        <taxon>Viridiplantae</taxon>
        <taxon>Streptophyta</taxon>
        <taxon>Embryophyta</taxon>
        <taxon>Tracheophyta</taxon>
        <taxon>Spermatophyta</taxon>
        <taxon>Magnoliopsida</taxon>
        <taxon>Liliopsida</taxon>
        <taxon>Asparagales</taxon>
        <taxon>Orchidaceae</taxon>
        <taxon>Apostasioideae</taxon>
        <taxon>Apostasia</taxon>
    </lineage>
</organism>
<feature type="region of interest" description="Disordered" evidence="1">
    <location>
        <begin position="1"/>
        <end position="34"/>
    </location>
</feature>
<dbReference type="AlphaFoldDB" id="A0A2I0A8A7"/>
<reference evidence="2 3" key="1">
    <citation type="journal article" date="2017" name="Nature">
        <title>The Apostasia genome and the evolution of orchids.</title>
        <authorList>
            <person name="Zhang G.Q."/>
            <person name="Liu K.W."/>
            <person name="Li Z."/>
            <person name="Lohaus R."/>
            <person name="Hsiao Y.Y."/>
            <person name="Niu S.C."/>
            <person name="Wang J.Y."/>
            <person name="Lin Y.C."/>
            <person name="Xu Q."/>
            <person name="Chen L.J."/>
            <person name="Yoshida K."/>
            <person name="Fujiwara S."/>
            <person name="Wang Z.W."/>
            <person name="Zhang Y.Q."/>
            <person name="Mitsuda N."/>
            <person name="Wang M."/>
            <person name="Liu G.H."/>
            <person name="Pecoraro L."/>
            <person name="Huang H.X."/>
            <person name="Xiao X.J."/>
            <person name="Lin M."/>
            <person name="Wu X.Y."/>
            <person name="Wu W.L."/>
            <person name="Chen Y.Y."/>
            <person name="Chang S.B."/>
            <person name="Sakamoto S."/>
            <person name="Ohme-Takagi M."/>
            <person name="Yagi M."/>
            <person name="Zeng S.J."/>
            <person name="Shen C.Y."/>
            <person name="Yeh C.M."/>
            <person name="Luo Y.B."/>
            <person name="Tsai W.C."/>
            <person name="Van de Peer Y."/>
            <person name="Liu Z.J."/>
        </authorList>
    </citation>
    <scope>NUCLEOTIDE SEQUENCE [LARGE SCALE GENOMIC DNA]</scope>
    <source>
        <strain evidence="3">cv. Shenzhen</strain>
        <tissue evidence="2">Stem</tissue>
    </source>
</reference>
<gene>
    <name evidence="2" type="ORF">AXF42_Ash007996</name>
</gene>
<name>A0A2I0A8A7_9ASPA</name>
<protein>
    <submittedName>
        <fullName evidence="2">Uncharacterized protein</fullName>
    </submittedName>
</protein>
<evidence type="ECO:0000313" key="2">
    <source>
        <dbReference type="EMBL" id="PKA51767.1"/>
    </source>
</evidence>
<dbReference type="Proteomes" id="UP000236161">
    <property type="component" value="Unassembled WGS sequence"/>
</dbReference>
<dbReference type="EMBL" id="KZ452012">
    <property type="protein sequence ID" value="PKA51767.1"/>
    <property type="molecule type" value="Genomic_DNA"/>
</dbReference>
<sequence>MLQSSRIPRRSASIKRYCPPHTAAGLSGGRQTTRTQSLSITFSLENQGEATHSNIYKYN</sequence>
<proteinExistence type="predicted"/>
<accession>A0A2I0A8A7</accession>